<reference evidence="3 6" key="2">
    <citation type="submission" date="2020-08" db="EMBL/GenBank/DDBJ databases">
        <title>Genomic Encyclopedia of Type Strains, Phase IV (KMG-IV): sequencing the most valuable type-strain genomes for metagenomic binning, comparative biology and taxonomic classification.</title>
        <authorList>
            <person name="Goeker M."/>
        </authorList>
    </citation>
    <scope>NUCLEOTIDE SEQUENCE [LARGE SCALE GENOMIC DNA]</scope>
    <source>
        <strain evidence="3 6">DSM 12421</strain>
    </source>
</reference>
<protein>
    <submittedName>
        <fullName evidence="3 4">Thioredoxin</fullName>
    </submittedName>
</protein>
<dbReference type="SUPFAM" id="SSF52833">
    <property type="entry name" value="Thioredoxin-like"/>
    <property type="match status" value="1"/>
</dbReference>
<keyword evidence="5" id="KW-1185">Reference proteome</keyword>
<dbReference type="RefSeq" id="WP_156015377.1">
    <property type="nucleotide sequence ID" value="NZ_CP045484.1"/>
</dbReference>
<dbReference type="InterPro" id="IPR012336">
    <property type="entry name" value="Thioredoxin-like_fold"/>
</dbReference>
<dbReference type="KEGG" id="soh:D1869_12540"/>
<dbReference type="Proteomes" id="UP000582213">
    <property type="component" value="Unassembled WGS sequence"/>
</dbReference>
<evidence type="ECO:0000313" key="5">
    <source>
        <dbReference type="Proteomes" id="UP000427373"/>
    </source>
</evidence>
<sequence length="264" mass="31005">MKVEIFTHKNCIECNFLIEFLENKGLLSKVTIIDTELYPFLAFERGVISTPSIFVDGKLIFAGVVDYDELLKILSGEKVSVKINKEELIDKLMFGIINSFAATAWLYVNKDFDALMAQKDFVFAITGLALISESEAEEMYNYLRNVIVKEGDIYFEKWKDTMKRVISSNFIRELYWLYEKKLQKEYVMSKYPIEVFAHWLMVRGGAVGRVGLRIHPLSEKEIITRISEVYIYLFNNYDSLWDKVIKEQEEIRKSNKEQVRFLNF</sequence>
<dbReference type="EMBL" id="CP045484">
    <property type="protein sequence ID" value="QGR17912.1"/>
    <property type="molecule type" value="Genomic_DNA"/>
</dbReference>
<proteinExistence type="inferred from homology"/>
<evidence type="ECO:0000256" key="1">
    <source>
        <dbReference type="ARBA" id="ARBA00007787"/>
    </source>
</evidence>
<gene>
    <name evidence="4" type="ORF">D1869_12540</name>
    <name evidence="3" type="ORF">HNQ62_001803</name>
</gene>
<dbReference type="Gene3D" id="3.40.30.10">
    <property type="entry name" value="Glutaredoxin"/>
    <property type="match status" value="1"/>
</dbReference>
<dbReference type="GeneID" id="42802086"/>
<evidence type="ECO:0000313" key="4">
    <source>
        <dbReference type="EMBL" id="QGR17912.1"/>
    </source>
</evidence>
<feature type="domain" description="Thioredoxin-like fold" evidence="2">
    <location>
        <begin position="1"/>
        <end position="74"/>
    </location>
</feature>
<dbReference type="InterPro" id="IPR036249">
    <property type="entry name" value="Thioredoxin-like_sf"/>
</dbReference>
<dbReference type="EMBL" id="JACHFY010000009">
    <property type="protein sequence ID" value="MBB5254032.1"/>
    <property type="molecule type" value="Genomic_DNA"/>
</dbReference>
<dbReference type="Pfam" id="PF13192">
    <property type="entry name" value="Thioredoxin_3"/>
    <property type="match status" value="1"/>
</dbReference>
<name>A0A650CJB8_SULOH</name>
<reference evidence="4 5" key="1">
    <citation type="submission" date="2019-10" db="EMBL/GenBank/DDBJ databases">
        <title>Genome Sequences from Six Type Strain Members of the Archaeal Family Sulfolobaceae: Acidianus ambivalens, Acidianus infernus, Metallosphaera prunae, Stygiolobus azoricus, Sulfolobus metallicus, and Sulfurisphaera ohwakuensis.</title>
        <authorList>
            <person name="Counts J.A."/>
            <person name="Kelly R.M."/>
        </authorList>
    </citation>
    <scope>NUCLEOTIDE SEQUENCE [LARGE SCALE GENOMIC DNA]</scope>
    <source>
        <strain evidence="4 5">TA-1</strain>
    </source>
</reference>
<accession>A0A650CJB8</accession>
<evidence type="ECO:0000313" key="3">
    <source>
        <dbReference type="EMBL" id="MBB5254032.1"/>
    </source>
</evidence>
<dbReference type="Proteomes" id="UP000427373">
    <property type="component" value="Chromosome"/>
</dbReference>
<dbReference type="AlphaFoldDB" id="A0A650CJB8"/>
<dbReference type="OrthoDB" id="31032at2157"/>
<comment type="similarity">
    <text evidence="1">Belongs to the glutaredoxin family.</text>
</comment>
<evidence type="ECO:0000259" key="2">
    <source>
        <dbReference type="Pfam" id="PF13192"/>
    </source>
</evidence>
<evidence type="ECO:0000313" key="6">
    <source>
        <dbReference type="Proteomes" id="UP000582213"/>
    </source>
</evidence>
<organism evidence="4 5">
    <name type="scientific">Sulfurisphaera ohwakuensis</name>
    <dbReference type="NCBI Taxonomy" id="69656"/>
    <lineage>
        <taxon>Archaea</taxon>
        <taxon>Thermoproteota</taxon>
        <taxon>Thermoprotei</taxon>
        <taxon>Sulfolobales</taxon>
        <taxon>Sulfolobaceae</taxon>
        <taxon>Sulfurisphaera</taxon>
    </lineage>
</organism>